<feature type="transmembrane region" description="Helical" evidence="4">
    <location>
        <begin position="395"/>
        <end position="417"/>
    </location>
</feature>
<feature type="transmembrane region" description="Helical" evidence="4">
    <location>
        <begin position="243"/>
        <end position="266"/>
    </location>
</feature>
<dbReference type="SUPFAM" id="SSF103473">
    <property type="entry name" value="MFS general substrate transporter"/>
    <property type="match status" value="1"/>
</dbReference>
<evidence type="ECO:0000313" key="7">
    <source>
        <dbReference type="Proteomes" id="UP000721844"/>
    </source>
</evidence>
<dbReference type="PROSITE" id="PS50850">
    <property type="entry name" value="MFS"/>
    <property type="match status" value="1"/>
</dbReference>
<keyword evidence="2 4" id="KW-1133">Transmembrane helix</keyword>
<reference evidence="6 7" key="1">
    <citation type="journal article" date="2021" name="Microorganisms">
        <title>Acidisoma silvae sp. nov. and Acidisomacellulosilytica sp. nov., Two Acidophilic Bacteria Isolated from Decaying Wood, Hydrolyzing Cellulose and Producing Poly-3-hydroxybutyrate.</title>
        <authorList>
            <person name="Mieszkin S."/>
            <person name="Pouder E."/>
            <person name="Uroz S."/>
            <person name="Simon-Colin C."/>
            <person name="Alain K."/>
        </authorList>
    </citation>
    <scope>NUCLEOTIDE SEQUENCE [LARGE SCALE GENOMIC DNA]</scope>
    <source>
        <strain evidence="6 7">HW T5.17</strain>
    </source>
</reference>
<feature type="transmembrane region" description="Helical" evidence="4">
    <location>
        <begin position="278"/>
        <end position="299"/>
    </location>
</feature>
<dbReference type="GO" id="GO:0022857">
    <property type="term" value="F:transmembrane transporter activity"/>
    <property type="evidence" value="ECO:0007669"/>
    <property type="project" value="InterPro"/>
</dbReference>
<organism evidence="6 7">
    <name type="scientific">Acidisoma cellulosilyticum</name>
    <dbReference type="NCBI Taxonomy" id="2802395"/>
    <lineage>
        <taxon>Bacteria</taxon>
        <taxon>Pseudomonadati</taxon>
        <taxon>Pseudomonadota</taxon>
        <taxon>Alphaproteobacteria</taxon>
        <taxon>Acetobacterales</taxon>
        <taxon>Acidocellaceae</taxon>
        <taxon>Acidisoma</taxon>
    </lineage>
</organism>
<feature type="transmembrane region" description="Helical" evidence="4">
    <location>
        <begin position="177"/>
        <end position="197"/>
    </location>
</feature>
<dbReference type="Gene3D" id="1.20.1250.20">
    <property type="entry name" value="MFS general substrate transporter like domains"/>
    <property type="match status" value="2"/>
</dbReference>
<dbReference type="EMBL" id="JAESVA010000002">
    <property type="protein sequence ID" value="MCB8880245.1"/>
    <property type="molecule type" value="Genomic_DNA"/>
</dbReference>
<evidence type="ECO:0000256" key="3">
    <source>
        <dbReference type="ARBA" id="ARBA00023136"/>
    </source>
</evidence>
<dbReference type="InterPro" id="IPR011701">
    <property type="entry name" value="MFS"/>
</dbReference>
<protein>
    <submittedName>
        <fullName evidence="6">MFS transporter</fullName>
    </submittedName>
</protein>
<feature type="transmembrane region" description="Helical" evidence="4">
    <location>
        <begin position="112"/>
        <end position="134"/>
    </location>
</feature>
<gene>
    <name evidence="6" type="ORF">ACELLULO517_08380</name>
</gene>
<dbReference type="CDD" id="cd17355">
    <property type="entry name" value="MFS_YcxA_like"/>
    <property type="match status" value="1"/>
</dbReference>
<evidence type="ECO:0000256" key="4">
    <source>
        <dbReference type="SAM" id="Phobius"/>
    </source>
</evidence>
<evidence type="ECO:0000259" key="5">
    <source>
        <dbReference type="PROSITE" id="PS50850"/>
    </source>
</evidence>
<feature type="transmembrane region" description="Helical" evidence="4">
    <location>
        <begin position="218"/>
        <end position="237"/>
    </location>
</feature>
<feature type="transmembrane region" description="Helical" evidence="4">
    <location>
        <begin position="18"/>
        <end position="36"/>
    </location>
</feature>
<proteinExistence type="predicted"/>
<dbReference type="Proteomes" id="UP000721844">
    <property type="component" value="Unassembled WGS sequence"/>
</dbReference>
<dbReference type="InterPro" id="IPR020846">
    <property type="entry name" value="MFS_dom"/>
</dbReference>
<dbReference type="InterPro" id="IPR050327">
    <property type="entry name" value="Proton-linked_MCT"/>
</dbReference>
<dbReference type="PANTHER" id="PTHR11360">
    <property type="entry name" value="MONOCARBOXYLATE TRANSPORTER"/>
    <property type="match status" value="1"/>
</dbReference>
<keyword evidence="3 4" id="KW-0472">Membrane</keyword>
<feature type="transmembrane region" description="Helical" evidence="4">
    <location>
        <begin position="319"/>
        <end position="346"/>
    </location>
</feature>
<comment type="caution">
    <text evidence="6">The sequence shown here is derived from an EMBL/GenBank/DDBJ whole genome shotgun (WGS) entry which is preliminary data.</text>
</comment>
<feature type="transmembrane region" description="Helical" evidence="4">
    <location>
        <begin position="367"/>
        <end position="389"/>
    </location>
</feature>
<evidence type="ECO:0000256" key="2">
    <source>
        <dbReference type="ARBA" id="ARBA00022989"/>
    </source>
</evidence>
<evidence type="ECO:0000313" key="6">
    <source>
        <dbReference type="EMBL" id="MCB8880245.1"/>
    </source>
</evidence>
<keyword evidence="7" id="KW-1185">Reference proteome</keyword>
<dbReference type="RefSeq" id="WP_227306847.1">
    <property type="nucleotide sequence ID" value="NZ_JAESVA010000002.1"/>
</dbReference>
<name>A0A964E324_9PROT</name>
<feature type="transmembrane region" description="Helical" evidence="4">
    <location>
        <begin position="56"/>
        <end position="80"/>
    </location>
</feature>
<keyword evidence="1 4" id="KW-0812">Transmembrane</keyword>
<dbReference type="PANTHER" id="PTHR11360:SF290">
    <property type="entry name" value="MONOCARBOXYLATE MFS PERMEASE"/>
    <property type="match status" value="1"/>
</dbReference>
<feature type="domain" description="Major facilitator superfamily (MFS) profile" evidence="5">
    <location>
        <begin position="19"/>
        <end position="422"/>
    </location>
</feature>
<sequence length="429" mass="45421">MSQSPALPAHRRPFGARYAFVVVGVIFVCLLVSAGVRGAPGVLIIPWQNSFGWSRATVSLAAAIGILLYGLCGPFAAAFIQRYGVRHVTMLAFGLLALSTFASSFMRAPWQLMLTWGVLSGMATGCVANVLGAIVATRWFTARRGLVMGILTASTATGTLIFTPVLSTIAISDGWRPVVLIIAAAAALMIPLIGFLIPERPSSIGLLPWGAKPGTVPAVAPVGSLFAQAFGGLMLGAKSRTFWLLFASFYICGFTTNGLVGVHMIALCADHGIPETRAAGLLAMMGFFDLIGTTLSGWLTDRFDSRKLLFMYYALRGLALIYLPYSGFGLYGLAAFGVFFGLDWIATVPPTVRLATETFGDHRMPVIFGWIVAGHQLGAASAAFIAGLSRSLEGSYLPAFLFAGMLGVVAAFLSIFIGNADRRAAERLA</sequence>
<evidence type="ECO:0000256" key="1">
    <source>
        <dbReference type="ARBA" id="ARBA00022692"/>
    </source>
</evidence>
<feature type="transmembrane region" description="Helical" evidence="4">
    <location>
        <begin position="146"/>
        <end position="171"/>
    </location>
</feature>
<dbReference type="InterPro" id="IPR036259">
    <property type="entry name" value="MFS_trans_sf"/>
</dbReference>
<feature type="transmembrane region" description="Helical" evidence="4">
    <location>
        <begin position="87"/>
        <end position="106"/>
    </location>
</feature>
<dbReference type="AlphaFoldDB" id="A0A964E324"/>
<dbReference type="Pfam" id="PF07690">
    <property type="entry name" value="MFS_1"/>
    <property type="match status" value="1"/>
</dbReference>
<accession>A0A964E324</accession>